<name>A0A9N8VIJ7_FUNMO</name>
<sequence length="80" mass="9573">MNNEVKMYQILNDLQGKYIPKLECYGYFEYGMCYVIGTTLVGITLRLRKYIAQSWRLFDEEKRKLKSLLDHYTLLDSHSI</sequence>
<keyword evidence="1" id="KW-0812">Transmembrane</keyword>
<keyword evidence="1" id="KW-0472">Membrane</keyword>
<proteinExistence type="predicted"/>
<keyword evidence="3" id="KW-1185">Reference proteome</keyword>
<gene>
    <name evidence="2" type="ORF">FMOSSE_LOCUS1807</name>
</gene>
<evidence type="ECO:0000313" key="3">
    <source>
        <dbReference type="Proteomes" id="UP000789375"/>
    </source>
</evidence>
<organism evidence="2 3">
    <name type="scientific">Funneliformis mosseae</name>
    <name type="common">Endomycorrhizal fungus</name>
    <name type="synonym">Glomus mosseae</name>
    <dbReference type="NCBI Taxonomy" id="27381"/>
    <lineage>
        <taxon>Eukaryota</taxon>
        <taxon>Fungi</taxon>
        <taxon>Fungi incertae sedis</taxon>
        <taxon>Mucoromycota</taxon>
        <taxon>Glomeromycotina</taxon>
        <taxon>Glomeromycetes</taxon>
        <taxon>Glomerales</taxon>
        <taxon>Glomeraceae</taxon>
        <taxon>Funneliformis</taxon>
    </lineage>
</organism>
<dbReference type="Proteomes" id="UP000789375">
    <property type="component" value="Unassembled WGS sequence"/>
</dbReference>
<accession>A0A9N8VIJ7</accession>
<protein>
    <submittedName>
        <fullName evidence="2">14923_t:CDS:1</fullName>
    </submittedName>
</protein>
<dbReference type="EMBL" id="CAJVPP010000212">
    <property type="protein sequence ID" value="CAG8456336.1"/>
    <property type="molecule type" value="Genomic_DNA"/>
</dbReference>
<keyword evidence="1" id="KW-1133">Transmembrane helix</keyword>
<feature type="transmembrane region" description="Helical" evidence="1">
    <location>
        <begin position="27"/>
        <end position="47"/>
    </location>
</feature>
<dbReference type="AlphaFoldDB" id="A0A9N8VIJ7"/>
<reference evidence="2" key="1">
    <citation type="submission" date="2021-06" db="EMBL/GenBank/DDBJ databases">
        <authorList>
            <person name="Kallberg Y."/>
            <person name="Tangrot J."/>
            <person name="Rosling A."/>
        </authorList>
    </citation>
    <scope>NUCLEOTIDE SEQUENCE</scope>
    <source>
        <strain evidence="2">87-6 pot B 2015</strain>
    </source>
</reference>
<comment type="caution">
    <text evidence="2">The sequence shown here is derived from an EMBL/GenBank/DDBJ whole genome shotgun (WGS) entry which is preliminary data.</text>
</comment>
<evidence type="ECO:0000256" key="1">
    <source>
        <dbReference type="SAM" id="Phobius"/>
    </source>
</evidence>
<evidence type="ECO:0000313" key="2">
    <source>
        <dbReference type="EMBL" id="CAG8456336.1"/>
    </source>
</evidence>